<dbReference type="Pfam" id="PF03091">
    <property type="entry name" value="CutA1"/>
    <property type="match status" value="1"/>
</dbReference>
<dbReference type="Proteomes" id="UP000559809">
    <property type="component" value="Unassembled WGS sequence"/>
</dbReference>
<protein>
    <submittedName>
        <fullName evidence="2">Divalent-cation tolerance protein CutA</fullName>
    </submittedName>
</protein>
<organism evidence="2 3">
    <name type="scientific">Parapusillimonas granuli</name>
    <dbReference type="NCBI Taxonomy" id="380911"/>
    <lineage>
        <taxon>Bacteria</taxon>
        <taxon>Pseudomonadati</taxon>
        <taxon>Pseudomonadota</taxon>
        <taxon>Betaproteobacteria</taxon>
        <taxon>Burkholderiales</taxon>
        <taxon>Alcaligenaceae</taxon>
        <taxon>Parapusillimonas</taxon>
    </lineage>
</organism>
<dbReference type="Gene3D" id="3.30.70.120">
    <property type="match status" value="1"/>
</dbReference>
<dbReference type="RefSeq" id="WP_180153129.1">
    <property type="nucleotide sequence ID" value="NZ_JACCEM010000001.1"/>
</dbReference>
<evidence type="ECO:0000313" key="3">
    <source>
        <dbReference type="Proteomes" id="UP000559809"/>
    </source>
</evidence>
<dbReference type="EMBL" id="JACCEM010000001">
    <property type="protein sequence ID" value="NYT47957.1"/>
    <property type="molecule type" value="Genomic_DNA"/>
</dbReference>
<dbReference type="InterPro" id="IPR011322">
    <property type="entry name" value="N-reg_PII-like_a/b"/>
</dbReference>
<dbReference type="InterPro" id="IPR004323">
    <property type="entry name" value="Ion_tolerance_CutA"/>
</dbReference>
<gene>
    <name evidence="2" type="ORF">H0A72_01395</name>
</gene>
<dbReference type="GO" id="GO:0005507">
    <property type="term" value="F:copper ion binding"/>
    <property type="evidence" value="ECO:0007669"/>
    <property type="project" value="TreeGrafter"/>
</dbReference>
<dbReference type="PANTHER" id="PTHR23419:SF8">
    <property type="entry name" value="FI09726P"/>
    <property type="match status" value="1"/>
</dbReference>
<name>A0A853FUV7_9BURK</name>
<reference evidence="2 3" key="1">
    <citation type="submission" date="2020-07" db="EMBL/GenBank/DDBJ databases">
        <title>Taxonomic revisions and descriptions of new bacterial species based on genomic comparisons in the high-G+C-content subgroup of the family Alcaligenaceae.</title>
        <authorList>
            <person name="Szabo A."/>
            <person name="Felfoldi T."/>
        </authorList>
    </citation>
    <scope>NUCLEOTIDE SEQUENCE [LARGE SCALE GENOMIC DNA]</scope>
    <source>
        <strain evidence="2 3">LMG 24012</strain>
    </source>
</reference>
<sequence length="132" mass="13938">MSPDESPSAGTPAPQAADFSALAGHDVVVVLTNAPDMLLAKRIAHILVEEQLAACVNLGQSGLSMYMWQGALEGADEVPITIKTTGAQVPRMVERLLGLHPYEVPEVLVLPVVGGTRSYLDWVRAQAPGPQA</sequence>
<comment type="similarity">
    <text evidence="1">Belongs to the CutA family.</text>
</comment>
<dbReference type="PANTHER" id="PTHR23419">
    <property type="entry name" value="DIVALENT CATION TOLERANCE CUTA-RELATED"/>
    <property type="match status" value="1"/>
</dbReference>
<evidence type="ECO:0000313" key="2">
    <source>
        <dbReference type="EMBL" id="NYT47957.1"/>
    </source>
</evidence>
<comment type="caution">
    <text evidence="2">The sequence shown here is derived from an EMBL/GenBank/DDBJ whole genome shotgun (WGS) entry which is preliminary data.</text>
</comment>
<keyword evidence="3" id="KW-1185">Reference proteome</keyword>
<dbReference type="GO" id="GO:0010038">
    <property type="term" value="P:response to metal ion"/>
    <property type="evidence" value="ECO:0007669"/>
    <property type="project" value="InterPro"/>
</dbReference>
<dbReference type="InterPro" id="IPR015867">
    <property type="entry name" value="N-reg_PII/ATP_PRibTrfase_C"/>
</dbReference>
<evidence type="ECO:0000256" key="1">
    <source>
        <dbReference type="ARBA" id="ARBA00010169"/>
    </source>
</evidence>
<dbReference type="AlphaFoldDB" id="A0A853FUV7"/>
<dbReference type="SUPFAM" id="SSF54913">
    <property type="entry name" value="GlnB-like"/>
    <property type="match status" value="1"/>
</dbReference>
<proteinExistence type="inferred from homology"/>
<accession>A0A853FUV7</accession>